<accession>A0A2N2F3U9</accession>
<comment type="caution">
    <text evidence="1">The sequence shown here is derived from an EMBL/GenBank/DDBJ whole genome shotgun (WGS) entry which is preliminary data.</text>
</comment>
<protein>
    <recommendedName>
        <fullName evidence="3">HAD family hydrolase</fullName>
    </recommendedName>
</protein>
<dbReference type="SUPFAM" id="SSF56784">
    <property type="entry name" value="HAD-like"/>
    <property type="match status" value="1"/>
</dbReference>
<dbReference type="AlphaFoldDB" id="A0A2N2F3U9"/>
<reference evidence="1 2" key="1">
    <citation type="journal article" date="2017" name="ISME J.">
        <title>Potential for microbial H2 and metal transformations associated with novel bacteria and archaea in deep terrestrial subsurface sediments.</title>
        <authorList>
            <person name="Hernsdorf A.W."/>
            <person name="Amano Y."/>
            <person name="Miyakawa K."/>
            <person name="Ise K."/>
            <person name="Suzuki Y."/>
            <person name="Anantharaman K."/>
            <person name="Probst A."/>
            <person name="Burstein D."/>
            <person name="Thomas B.C."/>
            <person name="Banfield J.F."/>
        </authorList>
    </citation>
    <scope>NUCLEOTIDE SEQUENCE [LARGE SCALE GENOMIC DNA]</scope>
    <source>
        <strain evidence="1">HGW-Dojkabacteria-1</strain>
    </source>
</reference>
<dbReference type="Proteomes" id="UP000233417">
    <property type="component" value="Unassembled WGS sequence"/>
</dbReference>
<dbReference type="SFLD" id="SFLDS00003">
    <property type="entry name" value="Haloacid_Dehalogenase"/>
    <property type="match status" value="1"/>
</dbReference>
<dbReference type="InterPro" id="IPR050155">
    <property type="entry name" value="HAD-like_hydrolase_sf"/>
</dbReference>
<dbReference type="Pfam" id="PF00702">
    <property type="entry name" value="Hydrolase"/>
    <property type="match status" value="1"/>
</dbReference>
<name>A0A2N2F3U9_9BACT</name>
<dbReference type="SFLD" id="SFLDG01129">
    <property type="entry name" value="C1.5:_HAD__Beta-PGM__Phosphata"/>
    <property type="match status" value="1"/>
</dbReference>
<dbReference type="InterPro" id="IPR023214">
    <property type="entry name" value="HAD_sf"/>
</dbReference>
<organism evidence="1 2">
    <name type="scientific">Candidatus Dojkabacteria bacterium HGW-Dojkabacteria-1</name>
    <dbReference type="NCBI Taxonomy" id="2013761"/>
    <lineage>
        <taxon>Bacteria</taxon>
        <taxon>Candidatus Dojkabacteria</taxon>
    </lineage>
</organism>
<evidence type="ECO:0008006" key="3">
    <source>
        <dbReference type="Google" id="ProtNLM"/>
    </source>
</evidence>
<sequence length="245" mass="27788">MDMKDSIFEKGEIQSVIFDLDDTLFQTGEYYRTNMLSMASFAAQMVGDSTPQIAEKIFQEGVNIHRQNGRPVLLNELMKDALRSIYGENMPHQGHLHNYIDHMVEEFYKGVPKLFPGTLPVLEMLDSRGIAVAAHSHAQTDWTERKIEYIKNSFSDEYQRELTLPFHSTPLESKKDSLGWAEAVKIFGFNPSTTLVVGDNLRDDILAAQEVGIGYVILINGRYSENTETEKEILRINDIGGLLEL</sequence>
<dbReference type="Gene3D" id="3.40.50.1000">
    <property type="entry name" value="HAD superfamily/HAD-like"/>
    <property type="match status" value="1"/>
</dbReference>
<dbReference type="CDD" id="cd01427">
    <property type="entry name" value="HAD_like"/>
    <property type="match status" value="1"/>
</dbReference>
<dbReference type="GO" id="GO:0006281">
    <property type="term" value="P:DNA repair"/>
    <property type="evidence" value="ECO:0007669"/>
    <property type="project" value="TreeGrafter"/>
</dbReference>
<dbReference type="GO" id="GO:0008967">
    <property type="term" value="F:phosphoglycolate phosphatase activity"/>
    <property type="evidence" value="ECO:0007669"/>
    <property type="project" value="TreeGrafter"/>
</dbReference>
<dbReference type="PANTHER" id="PTHR43434">
    <property type="entry name" value="PHOSPHOGLYCOLATE PHOSPHATASE"/>
    <property type="match status" value="1"/>
</dbReference>
<proteinExistence type="predicted"/>
<dbReference type="PANTHER" id="PTHR43434:SF1">
    <property type="entry name" value="PHOSPHOGLYCOLATE PHOSPHATASE"/>
    <property type="match status" value="1"/>
</dbReference>
<evidence type="ECO:0000313" key="1">
    <source>
        <dbReference type="EMBL" id="PKN02882.1"/>
    </source>
</evidence>
<dbReference type="EMBL" id="PHAO01000001">
    <property type="protein sequence ID" value="PKN02882.1"/>
    <property type="molecule type" value="Genomic_DNA"/>
</dbReference>
<dbReference type="InterPro" id="IPR036412">
    <property type="entry name" value="HAD-like_sf"/>
</dbReference>
<evidence type="ECO:0000313" key="2">
    <source>
        <dbReference type="Proteomes" id="UP000233417"/>
    </source>
</evidence>
<gene>
    <name evidence="1" type="ORF">CVU76_02550</name>
</gene>
<dbReference type="Gene3D" id="1.10.150.520">
    <property type="match status" value="1"/>
</dbReference>